<dbReference type="Proteomes" id="UP000237105">
    <property type="component" value="Unassembled WGS sequence"/>
</dbReference>
<evidence type="ECO:0000313" key="2">
    <source>
        <dbReference type="Proteomes" id="UP000237105"/>
    </source>
</evidence>
<protein>
    <submittedName>
        <fullName evidence="1">Uncharacterized protein</fullName>
    </submittedName>
</protein>
<keyword evidence="2" id="KW-1185">Reference proteome</keyword>
<gene>
    <name evidence="1" type="ORF">PanWU01x14_258600</name>
</gene>
<dbReference type="EMBL" id="JXTB01000329">
    <property type="protein sequence ID" value="PON45497.1"/>
    <property type="molecule type" value="Genomic_DNA"/>
</dbReference>
<proteinExistence type="predicted"/>
<reference evidence="2" key="1">
    <citation type="submission" date="2016-06" db="EMBL/GenBank/DDBJ databases">
        <title>Parallel loss of symbiosis genes in relatives of nitrogen-fixing non-legume Parasponia.</title>
        <authorList>
            <person name="Van Velzen R."/>
            <person name="Holmer R."/>
            <person name="Bu F."/>
            <person name="Rutten L."/>
            <person name="Van Zeijl A."/>
            <person name="Liu W."/>
            <person name="Santuari L."/>
            <person name="Cao Q."/>
            <person name="Sharma T."/>
            <person name="Shen D."/>
            <person name="Roswanjaya Y."/>
            <person name="Wardhani T."/>
            <person name="Kalhor M.S."/>
            <person name="Jansen J."/>
            <person name="Van den Hoogen J."/>
            <person name="Gungor B."/>
            <person name="Hartog M."/>
            <person name="Hontelez J."/>
            <person name="Verver J."/>
            <person name="Yang W.-C."/>
            <person name="Schijlen E."/>
            <person name="Repin R."/>
            <person name="Schilthuizen M."/>
            <person name="Schranz E."/>
            <person name="Heidstra R."/>
            <person name="Miyata K."/>
            <person name="Fedorova E."/>
            <person name="Kohlen W."/>
            <person name="Bisseling T."/>
            <person name="Smit S."/>
            <person name="Geurts R."/>
        </authorList>
    </citation>
    <scope>NUCLEOTIDE SEQUENCE [LARGE SCALE GENOMIC DNA]</scope>
    <source>
        <strain evidence="2">cv. WU1-14</strain>
    </source>
</reference>
<accession>A0A2P5B9N3</accession>
<sequence>MYAFGGKEANNKFILATKNLEARILGNSMSKWYILVLRVLYGSGSLPFATCLVKKPSDSKGHWTFQWQLKV</sequence>
<organism evidence="1 2">
    <name type="scientific">Parasponia andersonii</name>
    <name type="common">Sponia andersonii</name>
    <dbReference type="NCBI Taxonomy" id="3476"/>
    <lineage>
        <taxon>Eukaryota</taxon>
        <taxon>Viridiplantae</taxon>
        <taxon>Streptophyta</taxon>
        <taxon>Embryophyta</taxon>
        <taxon>Tracheophyta</taxon>
        <taxon>Spermatophyta</taxon>
        <taxon>Magnoliopsida</taxon>
        <taxon>eudicotyledons</taxon>
        <taxon>Gunneridae</taxon>
        <taxon>Pentapetalae</taxon>
        <taxon>rosids</taxon>
        <taxon>fabids</taxon>
        <taxon>Rosales</taxon>
        <taxon>Cannabaceae</taxon>
        <taxon>Parasponia</taxon>
    </lineage>
</organism>
<evidence type="ECO:0000313" key="1">
    <source>
        <dbReference type="EMBL" id="PON45497.1"/>
    </source>
</evidence>
<name>A0A2P5B9N3_PARAD</name>
<comment type="caution">
    <text evidence="1">The sequence shown here is derived from an EMBL/GenBank/DDBJ whole genome shotgun (WGS) entry which is preliminary data.</text>
</comment>
<dbReference type="AlphaFoldDB" id="A0A2P5B9N3"/>